<evidence type="ECO:0000313" key="2">
    <source>
        <dbReference type="Proteomes" id="UP000307087"/>
    </source>
</evidence>
<dbReference type="EMBL" id="STGW01000003">
    <property type="protein sequence ID" value="THV16001.1"/>
    <property type="molecule type" value="Genomic_DNA"/>
</dbReference>
<gene>
    <name evidence="1" type="ORF">E9934_06590</name>
</gene>
<proteinExistence type="predicted"/>
<accession>A0A4S8NIJ9</accession>
<name>A0A4S8NIJ9_9ACTN</name>
<keyword evidence="2" id="KW-1185">Reference proteome</keyword>
<organism evidence="1 2">
    <name type="scientific">Nocardioides caeni</name>
    <dbReference type="NCBI Taxonomy" id="574700"/>
    <lineage>
        <taxon>Bacteria</taxon>
        <taxon>Bacillati</taxon>
        <taxon>Actinomycetota</taxon>
        <taxon>Actinomycetes</taxon>
        <taxon>Propionibacteriales</taxon>
        <taxon>Nocardioidaceae</taxon>
        <taxon>Nocardioides</taxon>
    </lineage>
</organism>
<protein>
    <submittedName>
        <fullName evidence="1">Uncharacterized protein</fullName>
    </submittedName>
</protein>
<dbReference type="OrthoDB" id="6691177at2"/>
<dbReference type="AlphaFoldDB" id="A0A4S8NIJ9"/>
<sequence length="487" mass="55266">MRFSEHYGIKRSDADDWFDPILGQDTMLAADPYLAFADADPRWSGLRDRVFDFFRVAHQLAQRTHRAAKPSRDPAVKFLRCREPQEFCLGVATRSPAGHGTGFSIAAQMVAALEQLAQNHPDTPVTHIEVFRLFVPGVAFDLISDMFCNIVKQELIAYTQDVAKRHNIPMEQVTVKGARWMEPGRWIEEQIRLPLNPARTEATGKATGVLLIPERWLRKLNDPNEDFYSWAEYAEEAESLRTALNLDAFEELTRAEKVKAIRDLTWKHPEVAEAFLDKQEGTREPYDVESDPDGVVRYPEVGMDLFRLSTVDQLLGEPGDDFCAWVGALARQFAHAVEQQGGWKALWERRTGEHVVEEITQAIANVFFRAHCDQKDVQVSRELDVGRGLVDFHFSRGRKFRALIEVKHMDHTRLVTGAGQLAQYLVSEQVNCGYLLCVGFTSDHLYTGEGTRRSRVEAACEAARQDKHNIRPIFVDATPKQSASKTK</sequence>
<comment type="caution">
    <text evidence="1">The sequence shown here is derived from an EMBL/GenBank/DDBJ whole genome shotgun (WGS) entry which is preliminary data.</text>
</comment>
<dbReference type="Proteomes" id="UP000307087">
    <property type="component" value="Unassembled WGS sequence"/>
</dbReference>
<reference evidence="1 2" key="1">
    <citation type="journal article" date="2009" name="Int. J. Syst. Evol. Microbiol.">
        <title>Nocardioides caeni sp. nov., isolated from wastewater.</title>
        <authorList>
            <person name="Yoon J.H."/>
            <person name="Kang S.J."/>
            <person name="Park S."/>
            <person name="Kim W."/>
            <person name="Oh T.K."/>
        </authorList>
    </citation>
    <scope>NUCLEOTIDE SEQUENCE [LARGE SCALE GENOMIC DNA]</scope>
    <source>
        <strain evidence="1 2">DSM 23134</strain>
    </source>
</reference>
<evidence type="ECO:0000313" key="1">
    <source>
        <dbReference type="EMBL" id="THV16001.1"/>
    </source>
</evidence>
<dbReference type="RefSeq" id="WP_136562096.1">
    <property type="nucleotide sequence ID" value="NZ_BAABLS010000010.1"/>
</dbReference>